<name>A0A8S5LUK4_9CAUD</name>
<protein>
    <submittedName>
        <fullName evidence="1">Tail tape measure protein</fullName>
    </submittedName>
</protein>
<evidence type="ECO:0000313" key="1">
    <source>
        <dbReference type="EMBL" id="DAD73519.1"/>
    </source>
</evidence>
<dbReference type="InterPro" id="IPR016024">
    <property type="entry name" value="ARM-type_fold"/>
</dbReference>
<reference evidence="1" key="1">
    <citation type="journal article" date="2021" name="Proc. Natl. Acad. Sci. U.S.A.">
        <title>A Catalog of Tens of Thousands of Viruses from Human Metagenomes Reveals Hidden Associations with Chronic Diseases.</title>
        <authorList>
            <person name="Tisza M.J."/>
            <person name="Buck C.B."/>
        </authorList>
    </citation>
    <scope>NUCLEOTIDE SEQUENCE</scope>
    <source>
        <strain evidence="1">CtM3g2</strain>
    </source>
</reference>
<dbReference type="Gene3D" id="1.20.120.20">
    <property type="entry name" value="Apolipoprotein"/>
    <property type="match status" value="1"/>
</dbReference>
<dbReference type="EMBL" id="BK014738">
    <property type="protein sequence ID" value="DAD73519.1"/>
    <property type="molecule type" value="Genomic_DNA"/>
</dbReference>
<accession>A0A8S5LUK4</accession>
<sequence length="892" mass="92662">MATEIAKAYVQIVPSMQGIQAQLSKSLAPAVEMSGKESGQKMGNALAGGLKSAASSIGKAFTAAAKAAAVGFGAAAAAVAAVGKSALNAYADYEQLVGGVETLFGNASDKVLQNANRAFQTAGLSANEYMETVTSFSASLLQSVGKDTKKAAEYADQALVDMSDNANKMGSNMQDIQNAYQGFAKQNYTMLDNLKLGYGGTKEEMERLIADANKVKQANGEMADLSIDSFADITEAIHIVQTEMGITGTTAKEASTTIQGSVGMMKASWKNLLVGVADDTQDFGGLMDNFVDSVGIAAKNILPRVETILGGIGSLVEGLAPVVAQAVPQLVMTILPGMASAAASLLQAFAGSLVELAPALLQSALSGIQTILVSGLNVPQGLADNIMHVFDNAAKAIENVLSAVKDAIGTIGSALSNAEIDWGGIWDGIADAVSVAGDIIAGVCTAIGDAVVYVGGIVGTALLAVGDQLGWLVEQAQTDGTAIHAAWTAMQDAFSAVGDVIGMALEGLSSLFGSFFANNQSGTSLFSAVWEYAATYLATIAQTIAGAIQGIADAIKWLVDEAQTDGTFLNAIWTQVQTVFETVTSVISSLFSAFTTALNGDWNAFGENLLNAGQIFLGGLADLWNNGWTAIGNFATQIWNAIKSSVSNIINGIKSTIGTVVDAIKSKVTAVFSAVKTAIENPIKAAKETVTSIFNAIKKGIETPINAARDAVRNAIDKIKGFFNFSWSLPKLKLPHISITGSFSLVPPRVPHFGISWYKKAMNTPMLLHNPTIFGAAGGSLLGAGEAGPEVVSGAATLMDMIRSVVDDAQQTDGMPVTELHAILTILREILQMLIGGSPRDEKLAAMLADAISRIQLQVNAVFDPREAGRALAPEVDKRQGGTAVLRERGVV</sequence>
<dbReference type="SUPFAM" id="SSF48371">
    <property type="entry name" value="ARM repeat"/>
    <property type="match status" value="1"/>
</dbReference>
<organism evidence="1">
    <name type="scientific">Siphoviridae sp. ctM3g2</name>
    <dbReference type="NCBI Taxonomy" id="2826255"/>
    <lineage>
        <taxon>Viruses</taxon>
        <taxon>Duplodnaviria</taxon>
        <taxon>Heunggongvirae</taxon>
        <taxon>Uroviricota</taxon>
        <taxon>Caudoviricetes</taxon>
    </lineage>
</organism>
<proteinExistence type="predicted"/>